<dbReference type="InterPro" id="IPR014748">
    <property type="entry name" value="Enoyl-CoA_hydra_C"/>
</dbReference>
<proteinExistence type="inferred from homology"/>
<gene>
    <name evidence="2" type="ORF">SAMN05421774_10228</name>
</gene>
<dbReference type="CDD" id="cd06558">
    <property type="entry name" value="crotonase-like"/>
    <property type="match status" value="1"/>
</dbReference>
<organism evidence="2 3">
    <name type="scientific">Gemmobacter megaterium</name>
    <dbReference type="NCBI Taxonomy" id="1086013"/>
    <lineage>
        <taxon>Bacteria</taxon>
        <taxon>Pseudomonadati</taxon>
        <taxon>Pseudomonadota</taxon>
        <taxon>Alphaproteobacteria</taxon>
        <taxon>Rhodobacterales</taxon>
        <taxon>Paracoccaceae</taxon>
        <taxon>Gemmobacter</taxon>
    </lineage>
</organism>
<dbReference type="Proteomes" id="UP000186141">
    <property type="component" value="Unassembled WGS sequence"/>
</dbReference>
<accession>A0A1N7LMH6</accession>
<dbReference type="InterPro" id="IPR001753">
    <property type="entry name" value="Enoyl-CoA_hydra/iso"/>
</dbReference>
<dbReference type="AlphaFoldDB" id="A0A1N7LMH6"/>
<keyword evidence="3" id="KW-1185">Reference proteome</keyword>
<dbReference type="GO" id="GO:0016853">
    <property type="term" value="F:isomerase activity"/>
    <property type="evidence" value="ECO:0007669"/>
    <property type="project" value="UniProtKB-KW"/>
</dbReference>
<comment type="similarity">
    <text evidence="1">Belongs to the enoyl-CoA hydratase/isomerase family.</text>
</comment>
<dbReference type="RefSeq" id="WP_076529262.1">
    <property type="nucleotide sequence ID" value="NZ_BMEH01000002.1"/>
</dbReference>
<dbReference type="EMBL" id="FTOT01000002">
    <property type="protein sequence ID" value="SIS75017.1"/>
    <property type="molecule type" value="Genomic_DNA"/>
</dbReference>
<dbReference type="PANTHER" id="PTHR43459:SF1">
    <property type="entry name" value="EG:BACN32G11.4 PROTEIN"/>
    <property type="match status" value="1"/>
</dbReference>
<dbReference type="Gene3D" id="1.10.12.10">
    <property type="entry name" value="Lyase 2-enoyl-coa Hydratase, Chain A, domain 2"/>
    <property type="match status" value="1"/>
</dbReference>
<evidence type="ECO:0000313" key="2">
    <source>
        <dbReference type="EMBL" id="SIS75017.1"/>
    </source>
</evidence>
<dbReference type="InterPro" id="IPR029045">
    <property type="entry name" value="ClpP/crotonase-like_dom_sf"/>
</dbReference>
<sequence length="258" mass="27708">MTPMIRELHDGVALWRLNMPEQRNPLSPAMKAAFTEGIAGFSTDPAQRVLVITGQDEVFCAGGDLRSIDSTPGTVATRQRMADSHAFIRAMAAVEKPVVMAVNGAAVGAGASLAMLGDVIVASDRGWFASGFPKVGVLPDLGLLYTLPRIIGMARAKDFVLTLRRYDAAEALAIGMVSRVFAHDTLLEDTMKMAAGMARGPGVSLGLSKRLMNLGMADTFDSYLVREELGQAVVFGTEDFREGARAFRDKRPPEFSGR</sequence>
<evidence type="ECO:0000256" key="1">
    <source>
        <dbReference type="ARBA" id="ARBA00005254"/>
    </source>
</evidence>
<protein>
    <submittedName>
        <fullName evidence="2">2-(1,2-epoxy-1,2-dihydrophenyl)acetyl-CoA isomerase</fullName>
    </submittedName>
</protein>
<name>A0A1N7LMH6_9RHOB</name>
<dbReference type="PANTHER" id="PTHR43459">
    <property type="entry name" value="ENOYL-COA HYDRATASE"/>
    <property type="match status" value="1"/>
</dbReference>
<dbReference type="STRING" id="1086013.SAMN05421774_10228"/>
<keyword evidence="2" id="KW-0413">Isomerase</keyword>
<reference evidence="2 3" key="1">
    <citation type="submission" date="2017-01" db="EMBL/GenBank/DDBJ databases">
        <authorList>
            <person name="Mah S.A."/>
            <person name="Swanson W.J."/>
            <person name="Moy G.W."/>
            <person name="Vacquier V.D."/>
        </authorList>
    </citation>
    <scope>NUCLEOTIDE SEQUENCE [LARGE SCALE GENOMIC DNA]</scope>
    <source>
        <strain evidence="2 3">DSM 26375</strain>
    </source>
</reference>
<dbReference type="Pfam" id="PF00378">
    <property type="entry name" value="ECH_1"/>
    <property type="match status" value="1"/>
</dbReference>
<dbReference type="OrthoDB" id="7619812at2"/>
<dbReference type="Gene3D" id="3.90.226.10">
    <property type="entry name" value="2-enoyl-CoA Hydratase, Chain A, domain 1"/>
    <property type="match status" value="1"/>
</dbReference>
<dbReference type="SUPFAM" id="SSF52096">
    <property type="entry name" value="ClpP/crotonase"/>
    <property type="match status" value="1"/>
</dbReference>
<evidence type="ECO:0000313" key="3">
    <source>
        <dbReference type="Proteomes" id="UP000186141"/>
    </source>
</evidence>